<dbReference type="Proteomes" id="UP000604341">
    <property type="component" value="Unassembled WGS sequence"/>
</dbReference>
<gene>
    <name evidence="1" type="ORF">GCM10010844_32060</name>
</gene>
<comment type="caution">
    <text evidence="1">The sequence shown here is derived from an EMBL/GenBank/DDBJ whole genome shotgun (WGS) entry which is preliminary data.</text>
</comment>
<evidence type="ECO:0000313" key="1">
    <source>
        <dbReference type="EMBL" id="GGL10947.1"/>
    </source>
</evidence>
<reference evidence="2" key="1">
    <citation type="journal article" date="2019" name="Int. J. Syst. Evol. Microbiol.">
        <title>The Global Catalogue of Microorganisms (GCM) 10K type strain sequencing project: providing services to taxonomists for standard genome sequencing and annotation.</title>
        <authorList>
            <consortium name="The Broad Institute Genomics Platform"/>
            <consortium name="The Broad Institute Genome Sequencing Center for Infectious Disease"/>
            <person name="Wu L."/>
            <person name="Ma J."/>
        </authorList>
    </citation>
    <scope>NUCLEOTIDE SEQUENCE [LARGE SCALE GENOMIC DNA]</scope>
    <source>
        <strain evidence="2">JCM 19173</strain>
    </source>
</reference>
<dbReference type="EMBL" id="BMPE01000012">
    <property type="protein sequence ID" value="GGL10947.1"/>
    <property type="molecule type" value="Genomic_DNA"/>
</dbReference>
<organism evidence="1 2">
    <name type="scientific">Deinococcus radiotolerans</name>
    <dbReference type="NCBI Taxonomy" id="1309407"/>
    <lineage>
        <taxon>Bacteria</taxon>
        <taxon>Thermotogati</taxon>
        <taxon>Deinococcota</taxon>
        <taxon>Deinococci</taxon>
        <taxon>Deinococcales</taxon>
        <taxon>Deinococcaceae</taxon>
        <taxon>Deinococcus</taxon>
    </lineage>
</organism>
<evidence type="ECO:0000313" key="2">
    <source>
        <dbReference type="Proteomes" id="UP000604341"/>
    </source>
</evidence>
<keyword evidence="2" id="KW-1185">Reference proteome</keyword>
<protein>
    <submittedName>
        <fullName evidence="1">Uncharacterized protein</fullName>
    </submittedName>
</protein>
<dbReference type="RefSeq" id="WP_189069993.1">
    <property type="nucleotide sequence ID" value="NZ_BMPE01000012.1"/>
</dbReference>
<proteinExistence type="predicted"/>
<name>A0ABQ2FNC2_9DEIO</name>
<sequence length="139" mass="14874">MLTLLLTACWQGKPMGKTWTKEALLEYAVDTIKAHTPSTEIPCRSTALNGLQACFAVNGPVGSIRTPADQAFGEELHQLADWEFVGGGGAATYVTRGGEALELGLVYGADDGYTIIMEKLPKGAQGVLHVFVESSQFRN</sequence>
<accession>A0ABQ2FNC2</accession>